<dbReference type="GeneID" id="85458209"/>
<dbReference type="AlphaFoldDB" id="A0AAJ0AVI0"/>
<dbReference type="RefSeq" id="XP_060434841.1">
    <property type="nucleotide sequence ID" value="XM_060573683.1"/>
</dbReference>
<name>A0AAJ0AVI0_9PEZI</name>
<dbReference type="Proteomes" id="UP001224890">
    <property type="component" value="Unassembled WGS sequence"/>
</dbReference>
<protein>
    <submittedName>
        <fullName evidence="1">Uncharacterized protein</fullName>
    </submittedName>
</protein>
<comment type="caution">
    <text evidence="1">The sequence shown here is derived from an EMBL/GenBank/DDBJ whole genome shotgun (WGS) entry which is preliminary data.</text>
</comment>
<dbReference type="EMBL" id="JAHMHR010000004">
    <property type="protein sequence ID" value="KAK1691146.1"/>
    <property type="molecule type" value="Genomic_DNA"/>
</dbReference>
<evidence type="ECO:0000313" key="2">
    <source>
        <dbReference type="Proteomes" id="UP001224890"/>
    </source>
</evidence>
<organism evidence="1 2">
    <name type="scientific">Colletotrichum godetiae</name>
    <dbReference type="NCBI Taxonomy" id="1209918"/>
    <lineage>
        <taxon>Eukaryota</taxon>
        <taxon>Fungi</taxon>
        <taxon>Dikarya</taxon>
        <taxon>Ascomycota</taxon>
        <taxon>Pezizomycotina</taxon>
        <taxon>Sordariomycetes</taxon>
        <taxon>Hypocreomycetidae</taxon>
        <taxon>Glomerellales</taxon>
        <taxon>Glomerellaceae</taxon>
        <taxon>Colletotrichum</taxon>
        <taxon>Colletotrichum acutatum species complex</taxon>
    </lineage>
</organism>
<evidence type="ECO:0000313" key="1">
    <source>
        <dbReference type="EMBL" id="KAK1691146.1"/>
    </source>
</evidence>
<sequence>MGLGLVAMHVSTALGGMMVRPHLACVPTGIAIPRACHAWIRVLAVNFYQLQHQLRLHLRLHLDLPSQQTRPSRHANLVAKTSVLPMLSCWTTTMLEGSGNKFLDDTKRTE</sequence>
<accession>A0AAJ0AVI0</accession>
<reference evidence="1" key="1">
    <citation type="submission" date="2021-06" db="EMBL/GenBank/DDBJ databases">
        <title>Comparative genomics, transcriptomics and evolutionary studies reveal genomic signatures of adaptation to plant cell wall in hemibiotrophic fungi.</title>
        <authorList>
            <consortium name="DOE Joint Genome Institute"/>
            <person name="Baroncelli R."/>
            <person name="Diaz J.F."/>
            <person name="Benocci T."/>
            <person name="Peng M."/>
            <person name="Battaglia E."/>
            <person name="Haridas S."/>
            <person name="Andreopoulos W."/>
            <person name="Labutti K."/>
            <person name="Pangilinan J."/>
            <person name="Floch G.L."/>
            <person name="Makela M.R."/>
            <person name="Henrissat B."/>
            <person name="Grigoriev I.V."/>
            <person name="Crouch J.A."/>
            <person name="De Vries R.P."/>
            <person name="Sukno S.A."/>
            <person name="Thon M.R."/>
        </authorList>
    </citation>
    <scope>NUCLEOTIDE SEQUENCE</scope>
    <source>
        <strain evidence="1">CBS 193.32</strain>
    </source>
</reference>
<proteinExistence type="predicted"/>
<keyword evidence="2" id="KW-1185">Reference proteome</keyword>
<gene>
    <name evidence="1" type="ORF">BDP55DRAFT_646081</name>
</gene>